<evidence type="ECO:0000259" key="10">
    <source>
        <dbReference type="Pfam" id="PF04290"/>
    </source>
</evidence>
<dbReference type="RefSeq" id="WP_257893016.1">
    <property type="nucleotide sequence ID" value="NZ_JAIMBW010000001.1"/>
</dbReference>
<dbReference type="GO" id="GO:0005886">
    <property type="term" value="C:plasma membrane"/>
    <property type="evidence" value="ECO:0007669"/>
    <property type="project" value="UniProtKB-SubCell"/>
</dbReference>
<feature type="transmembrane region" description="Helical" evidence="9">
    <location>
        <begin position="154"/>
        <end position="174"/>
    </location>
</feature>
<evidence type="ECO:0000256" key="2">
    <source>
        <dbReference type="ARBA" id="ARBA00022448"/>
    </source>
</evidence>
<name>A0A975YE79_9RHOB</name>
<dbReference type="EMBL" id="JAIMBW010000001">
    <property type="protein sequence ID" value="MBY4893319.1"/>
    <property type="molecule type" value="Genomic_DNA"/>
</dbReference>
<keyword evidence="6 9" id="KW-1133">Transmembrane helix</keyword>
<dbReference type="GO" id="GO:0022857">
    <property type="term" value="F:transmembrane transporter activity"/>
    <property type="evidence" value="ECO:0007669"/>
    <property type="project" value="UniProtKB-UniRule"/>
</dbReference>
<feature type="domain" description="Tripartite ATP-independent periplasmic transporters DctQ component" evidence="10">
    <location>
        <begin position="39"/>
        <end position="172"/>
    </location>
</feature>
<dbReference type="Pfam" id="PF04290">
    <property type="entry name" value="DctQ"/>
    <property type="match status" value="1"/>
</dbReference>
<protein>
    <recommendedName>
        <fullName evidence="9">TRAP transporter small permease protein</fullName>
    </recommendedName>
</protein>
<comment type="function">
    <text evidence="9">Part of the tripartite ATP-independent periplasmic (TRAP) transport system.</text>
</comment>
<evidence type="ECO:0000256" key="6">
    <source>
        <dbReference type="ARBA" id="ARBA00022989"/>
    </source>
</evidence>
<dbReference type="InterPro" id="IPR055348">
    <property type="entry name" value="DctQ"/>
</dbReference>
<keyword evidence="2 9" id="KW-0813">Transport</keyword>
<comment type="subunit">
    <text evidence="9">The complex comprises the extracytoplasmic solute receptor protein and the two transmembrane proteins.</text>
</comment>
<dbReference type="AlphaFoldDB" id="A0A975YE79"/>
<organism evidence="11">
    <name type="scientific">Gymnodinialimonas phycosphaerae</name>
    <dbReference type="NCBI Taxonomy" id="2841589"/>
    <lineage>
        <taxon>Bacteria</taxon>
        <taxon>Pseudomonadati</taxon>
        <taxon>Pseudomonadota</taxon>
        <taxon>Alphaproteobacteria</taxon>
        <taxon>Rhodobacterales</taxon>
        <taxon>Paracoccaceae</taxon>
        <taxon>Gymnodinialimonas</taxon>
    </lineage>
</organism>
<evidence type="ECO:0000256" key="1">
    <source>
        <dbReference type="ARBA" id="ARBA00004429"/>
    </source>
</evidence>
<evidence type="ECO:0000256" key="3">
    <source>
        <dbReference type="ARBA" id="ARBA00022475"/>
    </source>
</evidence>
<feature type="transmembrane region" description="Helical" evidence="9">
    <location>
        <begin position="60"/>
        <end position="80"/>
    </location>
</feature>
<keyword evidence="7 9" id="KW-0472">Membrane</keyword>
<accession>A0A975YE79</accession>
<evidence type="ECO:0000256" key="9">
    <source>
        <dbReference type="RuleBase" id="RU369079"/>
    </source>
</evidence>
<reference evidence="11 12" key="1">
    <citation type="submission" date="2021-07" db="EMBL/GenBank/DDBJ databases">
        <title>Karlodiniumbacter phycospheric gen. nov., sp. nov., a phycosphere bacterium isolated from karlodinium veneficum.</title>
        <authorList>
            <person name="Peng Y."/>
            <person name="Jiang L."/>
            <person name="Lee J."/>
        </authorList>
    </citation>
    <scope>NUCLEOTIDE SEQUENCE</scope>
    <source>
        <strain evidence="11 12">N5</strain>
    </source>
</reference>
<gene>
    <name evidence="11" type="ORF">KUL25_11140</name>
</gene>
<evidence type="ECO:0000256" key="7">
    <source>
        <dbReference type="ARBA" id="ARBA00023136"/>
    </source>
</evidence>
<sequence>MAVGSLVKTDDSLVSRVDRALNKVEYVTIIIGGLTVFALMLLAVFSVGGRNFFNTPLPGYVDWIEQLMPVIAILGVSYVCREGGHIRMDILVGMIKGRALWAAEFFTTLAIFIFAIMLLYGSWTHFDRSFEFGQPMWSRDSSMDIGLPIWPAKLVVPFALTILNLRLIVQLWAYGLAFARNSDRPVAVPLVADVATQAAMEARQVSGREDA</sequence>
<keyword evidence="12" id="KW-1185">Reference proteome</keyword>
<dbReference type="InterPro" id="IPR007387">
    <property type="entry name" value="TRAP_DctQ"/>
</dbReference>
<evidence type="ECO:0000256" key="4">
    <source>
        <dbReference type="ARBA" id="ARBA00022519"/>
    </source>
</evidence>
<comment type="similarity">
    <text evidence="8 9">Belongs to the TRAP transporter small permease family.</text>
</comment>
<dbReference type="Proteomes" id="UP000693972">
    <property type="component" value="Unassembled WGS sequence"/>
</dbReference>
<dbReference type="PANTHER" id="PTHR35011:SF2">
    <property type="entry name" value="2,3-DIKETO-L-GULONATE TRAP TRANSPORTER SMALL PERMEASE PROTEIN YIAM"/>
    <property type="match status" value="1"/>
</dbReference>
<evidence type="ECO:0000256" key="8">
    <source>
        <dbReference type="ARBA" id="ARBA00038436"/>
    </source>
</evidence>
<dbReference type="EMBL" id="CP078073">
    <property type="protein sequence ID" value="QXL86049.1"/>
    <property type="molecule type" value="Genomic_DNA"/>
</dbReference>
<feature type="transmembrane region" description="Helical" evidence="9">
    <location>
        <begin position="26"/>
        <end position="48"/>
    </location>
</feature>
<dbReference type="GO" id="GO:0015740">
    <property type="term" value="P:C4-dicarboxylate transport"/>
    <property type="evidence" value="ECO:0007669"/>
    <property type="project" value="TreeGrafter"/>
</dbReference>
<feature type="transmembrane region" description="Helical" evidence="9">
    <location>
        <begin position="101"/>
        <end position="123"/>
    </location>
</feature>
<keyword evidence="3" id="KW-1003">Cell membrane</keyword>
<dbReference type="PANTHER" id="PTHR35011">
    <property type="entry name" value="2,3-DIKETO-L-GULONATE TRAP TRANSPORTER SMALL PERMEASE PROTEIN YIAM"/>
    <property type="match status" value="1"/>
</dbReference>
<comment type="subcellular location">
    <subcellularLocation>
        <location evidence="1 9">Cell inner membrane</location>
        <topology evidence="1 9">Multi-pass membrane protein</topology>
    </subcellularLocation>
</comment>
<evidence type="ECO:0000313" key="11">
    <source>
        <dbReference type="EMBL" id="QXL86049.1"/>
    </source>
</evidence>
<proteinExistence type="inferred from homology"/>
<evidence type="ECO:0000256" key="5">
    <source>
        <dbReference type="ARBA" id="ARBA00022692"/>
    </source>
</evidence>
<keyword evidence="5 9" id="KW-0812">Transmembrane</keyword>
<evidence type="ECO:0000313" key="12">
    <source>
        <dbReference type="Proteomes" id="UP000693972"/>
    </source>
</evidence>
<keyword evidence="4 9" id="KW-0997">Cell inner membrane</keyword>